<proteinExistence type="predicted"/>
<reference evidence="2 3" key="1">
    <citation type="journal article" date="2023" name="Sci. Data">
        <title>Genome assembly of the Korean intertidal mud-creeper Batillaria attramentaria.</title>
        <authorList>
            <person name="Patra A.K."/>
            <person name="Ho P.T."/>
            <person name="Jun S."/>
            <person name="Lee S.J."/>
            <person name="Kim Y."/>
            <person name="Won Y.J."/>
        </authorList>
    </citation>
    <scope>NUCLEOTIDE SEQUENCE [LARGE SCALE GENOMIC DNA]</scope>
    <source>
        <strain evidence="2">Wonlab-2016</strain>
    </source>
</reference>
<feature type="region of interest" description="Disordered" evidence="1">
    <location>
        <begin position="39"/>
        <end position="109"/>
    </location>
</feature>
<name>A0ABD0LRZ3_9CAEN</name>
<comment type="caution">
    <text evidence="2">The sequence shown here is derived from an EMBL/GenBank/DDBJ whole genome shotgun (WGS) entry which is preliminary data.</text>
</comment>
<protein>
    <submittedName>
        <fullName evidence="2">Uncharacterized protein</fullName>
    </submittedName>
</protein>
<dbReference type="AlphaFoldDB" id="A0ABD0LRZ3"/>
<dbReference type="Proteomes" id="UP001519460">
    <property type="component" value="Unassembled WGS sequence"/>
</dbReference>
<feature type="compositionally biased region" description="Polar residues" evidence="1">
    <location>
        <begin position="53"/>
        <end position="71"/>
    </location>
</feature>
<dbReference type="EMBL" id="JACVVK020000028">
    <property type="protein sequence ID" value="KAK7501946.1"/>
    <property type="molecule type" value="Genomic_DNA"/>
</dbReference>
<evidence type="ECO:0000313" key="2">
    <source>
        <dbReference type="EMBL" id="KAK7501946.1"/>
    </source>
</evidence>
<evidence type="ECO:0000313" key="3">
    <source>
        <dbReference type="Proteomes" id="UP001519460"/>
    </source>
</evidence>
<evidence type="ECO:0000256" key="1">
    <source>
        <dbReference type="SAM" id="MobiDB-lite"/>
    </source>
</evidence>
<accession>A0ABD0LRZ3</accession>
<sequence>MAVVQPVISVPEAQCLMKLDSTSKKGRVSGIELKRDNVAGTDESYQEDDNLSFRRNQQSFDSGKMSQSWVTVTPVIKDSDSSSGSKTKYLSSASPGLSGPPSTSCGGLP</sequence>
<keyword evidence="3" id="KW-1185">Reference proteome</keyword>
<gene>
    <name evidence="2" type="ORF">BaRGS_00006698</name>
</gene>
<organism evidence="2 3">
    <name type="scientific">Batillaria attramentaria</name>
    <dbReference type="NCBI Taxonomy" id="370345"/>
    <lineage>
        <taxon>Eukaryota</taxon>
        <taxon>Metazoa</taxon>
        <taxon>Spiralia</taxon>
        <taxon>Lophotrochozoa</taxon>
        <taxon>Mollusca</taxon>
        <taxon>Gastropoda</taxon>
        <taxon>Caenogastropoda</taxon>
        <taxon>Sorbeoconcha</taxon>
        <taxon>Cerithioidea</taxon>
        <taxon>Batillariidae</taxon>
        <taxon>Batillaria</taxon>
    </lineage>
</organism>
<feature type="compositionally biased region" description="Low complexity" evidence="1">
    <location>
        <begin position="81"/>
        <end position="109"/>
    </location>
</feature>